<evidence type="ECO:0000313" key="2">
    <source>
        <dbReference type="EMBL" id="EEW26520.1"/>
    </source>
</evidence>
<reference evidence="2 3" key="1">
    <citation type="submission" date="2009-08" db="EMBL/GenBank/DDBJ databases">
        <title>The draft genome of Rhodobacter sp. SW2.</title>
        <authorList>
            <consortium name="US DOE Joint Genome Institute (JGI-PGF)"/>
            <person name="Lucas S."/>
            <person name="Copeland A."/>
            <person name="Lapidus A."/>
            <person name="Glavina del Rio T."/>
            <person name="Tice H."/>
            <person name="Bruce D."/>
            <person name="Goodwin L."/>
            <person name="Pitluck S."/>
            <person name="Larimer F."/>
            <person name="Land M.L."/>
            <person name="Hauser L."/>
            <person name="Emerson D."/>
        </authorList>
    </citation>
    <scope>NUCLEOTIDE SEQUENCE [LARGE SCALE GENOMIC DNA]</scope>
    <source>
        <strain evidence="2 3">SW2</strain>
    </source>
</reference>
<dbReference type="OrthoDB" id="63487at2"/>
<dbReference type="STRING" id="371731.Rsw2DRAFT_0323"/>
<evidence type="ECO:0000259" key="1">
    <source>
        <dbReference type="Pfam" id="PF01869"/>
    </source>
</evidence>
<dbReference type="InterPro" id="IPR002731">
    <property type="entry name" value="ATPase_BadF"/>
</dbReference>
<dbReference type="RefSeq" id="WP_008027378.1">
    <property type="nucleotide sequence ID" value="NZ_ACYY01000002.1"/>
</dbReference>
<dbReference type="Pfam" id="PF01869">
    <property type="entry name" value="BcrAD_BadFG"/>
    <property type="match status" value="1"/>
</dbReference>
<proteinExistence type="predicted"/>
<dbReference type="CDD" id="cd24082">
    <property type="entry name" value="ASKHA_NBD_GspK-like"/>
    <property type="match status" value="1"/>
</dbReference>
<name>C8RWZ5_9RHOB</name>
<gene>
    <name evidence="2" type="ORF">Rsw2DRAFT_0323</name>
</gene>
<dbReference type="AlphaFoldDB" id="C8RWZ5"/>
<organism evidence="2 3">
    <name type="scientific">Rhodobacter ferrooxidans</name>
    <dbReference type="NCBI Taxonomy" id="371731"/>
    <lineage>
        <taxon>Bacteria</taxon>
        <taxon>Pseudomonadati</taxon>
        <taxon>Pseudomonadota</taxon>
        <taxon>Alphaproteobacteria</taxon>
        <taxon>Rhodobacterales</taxon>
        <taxon>Rhodobacter group</taxon>
        <taxon>Rhodobacter</taxon>
    </lineage>
</organism>
<dbReference type="InterPro" id="IPR043129">
    <property type="entry name" value="ATPase_NBD"/>
</dbReference>
<evidence type="ECO:0000313" key="3">
    <source>
        <dbReference type="Proteomes" id="UP000010121"/>
    </source>
</evidence>
<accession>C8RWZ5</accession>
<dbReference type="PANTHER" id="PTHR43190">
    <property type="entry name" value="N-ACETYL-D-GLUCOSAMINE KINASE"/>
    <property type="match status" value="1"/>
</dbReference>
<dbReference type="PANTHER" id="PTHR43190:SF3">
    <property type="entry name" value="N-ACETYL-D-GLUCOSAMINE KINASE"/>
    <property type="match status" value="1"/>
</dbReference>
<protein>
    <submittedName>
        <fullName evidence="2">ATPase BadF/BadG/BcrA/BcrD type</fullName>
    </submittedName>
</protein>
<dbReference type="Proteomes" id="UP000010121">
    <property type="component" value="Unassembled WGS sequence"/>
</dbReference>
<dbReference type="EMBL" id="ACYY01000002">
    <property type="protein sequence ID" value="EEW26520.1"/>
    <property type="molecule type" value="Genomic_DNA"/>
</dbReference>
<feature type="domain" description="ATPase BadF/BadG/BcrA/BcrD type" evidence="1">
    <location>
        <begin position="5"/>
        <end position="235"/>
    </location>
</feature>
<keyword evidence="3" id="KW-1185">Reference proteome</keyword>
<comment type="caution">
    <text evidence="2">The sequence shown here is derived from an EMBL/GenBank/DDBJ whole genome shotgun (WGS) entry which is preliminary data.</text>
</comment>
<dbReference type="SUPFAM" id="SSF53067">
    <property type="entry name" value="Actin-like ATPase domain"/>
    <property type="match status" value="2"/>
</dbReference>
<dbReference type="Gene3D" id="3.30.420.40">
    <property type="match status" value="2"/>
</dbReference>
<sequence length="282" mass="28192">MALFLGIDGGGTKCRAAIADASGRILGQAQTGSANIASNADAARDNILAATTQALTEAIGAQGVAAELPRLTAVMGLAGANIPSSSARLQAALPFAARIISDAVIAVKGALLGGDGVVASLGTGSVFAVQRAGVVRQIGGWGFILGDEGSGAWLGRALLSRALRSVDGLVPQTPLLTAVIAELGGPDRVVTFARDSRPADFAGFALRIAASDDVAAREIMTQAEADVGAAIALLQGDRPVPLVFLGGLGASYAPRFAGRYQIAEPLGSALNGALWLARQGGA</sequence>
<dbReference type="eggNOG" id="COG2971">
    <property type="taxonomic scope" value="Bacteria"/>
</dbReference>
<dbReference type="InterPro" id="IPR052519">
    <property type="entry name" value="Euk-type_GlcNAc_Kinase"/>
</dbReference>